<evidence type="ECO:0000313" key="2">
    <source>
        <dbReference type="EMBL" id="GAH96445.1"/>
    </source>
</evidence>
<dbReference type="PROSITE" id="PS51332">
    <property type="entry name" value="B12_BINDING"/>
    <property type="match status" value="1"/>
</dbReference>
<dbReference type="GO" id="GO:0046872">
    <property type="term" value="F:metal ion binding"/>
    <property type="evidence" value="ECO:0007669"/>
    <property type="project" value="InterPro"/>
</dbReference>
<dbReference type="SUPFAM" id="SSF117778">
    <property type="entry name" value="D-lysine 5,6-aminomutase beta subunit KamE, N-terminal domain"/>
    <property type="match status" value="1"/>
</dbReference>
<evidence type="ECO:0000259" key="1">
    <source>
        <dbReference type="PROSITE" id="PS51332"/>
    </source>
</evidence>
<accession>X1KS37</accession>
<dbReference type="AlphaFoldDB" id="X1KS37"/>
<reference evidence="2" key="1">
    <citation type="journal article" date="2014" name="Front. Microbiol.">
        <title>High frequency of phylogenetically diverse reductive dehalogenase-homologous genes in deep subseafloor sedimentary metagenomes.</title>
        <authorList>
            <person name="Kawai M."/>
            <person name="Futagami T."/>
            <person name="Toyoda A."/>
            <person name="Takaki Y."/>
            <person name="Nishi S."/>
            <person name="Hori S."/>
            <person name="Arai W."/>
            <person name="Tsubouchi T."/>
            <person name="Morono Y."/>
            <person name="Uchiyama I."/>
            <person name="Ito T."/>
            <person name="Fujiyama A."/>
            <person name="Inagaki F."/>
            <person name="Takami H."/>
        </authorList>
    </citation>
    <scope>NUCLEOTIDE SEQUENCE</scope>
    <source>
        <strain evidence="2">Expedition CK06-06</strain>
    </source>
</reference>
<dbReference type="CDD" id="cd02067">
    <property type="entry name" value="B12-binding"/>
    <property type="match status" value="1"/>
</dbReference>
<dbReference type="GO" id="GO:0031419">
    <property type="term" value="F:cobalamin binding"/>
    <property type="evidence" value="ECO:0007669"/>
    <property type="project" value="InterPro"/>
</dbReference>
<dbReference type="SUPFAM" id="SSF52242">
    <property type="entry name" value="Cobalamin (vitamin B12)-binding domain"/>
    <property type="match status" value="1"/>
</dbReference>
<comment type="caution">
    <text evidence="2">The sequence shown here is derived from an EMBL/GenBank/DDBJ whole genome shotgun (WGS) entry which is preliminary data.</text>
</comment>
<name>X1KS37_9ZZZZ</name>
<dbReference type="Gene3D" id="3.40.50.280">
    <property type="entry name" value="Cobalamin-binding domain"/>
    <property type="match status" value="1"/>
</dbReference>
<dbReference type="InterPro" id="IPR028991">
    <property type="entry name" value="KamE_N"/>
</dbReference>
<gene>
    <name evidence="2" type="ORF">S06H3_04222</name>
</gene>
<sequence length="254" mass="28515">MKTRKDNRIRPYGDKLNDGMVQLSFTLPVKVELAKEASQKLASKMGLLEPQVVFEKDIGEGFTFVIVYGRCSHWVDVSAIRAGKAVDESMDFYQVNDFIRQKLKRKIVIVGACIESDAHTVGIDAILNMKGYHGNYGLERYPMFDVINMGAQVPSEELIKKTKKINADVILVSQVVTQRNIHLHHLTKLIDLLEAERLRRQYIVIVGGPAIDNKFAKELGYDAGFGRGTLPGDVAAFIAKRMAQRLVLPSKKKK</sequence>
<dbReference type="Pfam" id="PF02310">
    <property type="entry name" value="B12-binding"/>
    <property type="match status" value="1"/>
</dbReference>
<dbReference type="InterPro" id="IPR006158">
    <property type="entry name" value="Cobalamin-bd"/>
</dbReference>
<feature type="domain" description="B12-binding" evidence="1">
    <location>
        <begin position="106"/>
        <end position="249"/>
    </location>
</feature>
<dbReference type="InterPro" id="IPR036843">
    <property type="entry name" value="KamE_N_sf"/>
</dbReference>
<proteinExistence type="predicted"/>
<organism evidence="2">
    <name type="scientific">marine sediment metagenome</name>
    <dbReference type="NCBI Taxonomy" id="412755"/>
    <lineage>
        <taxon>unclassified sequences</taxon>
        <taxon>metagenomes</taxon>
        <taxon>ecological metagenomes</taxon>
    </lineage>
</organism>
<dbReference type="EMBL" id="BARV01001458">
    <property type="protein sequence ID" value="GAH96445.1"/>
    <property type="molecule type" value="Genomic_DNA"/>
</dbReference>
<protein>
    <recommendedName>
        <fullName evidence="1">B12-binding domain-containing protein</fullName>
    </recommendedName>
</protein>
<dbReference type="InterPro" id="IPR036724">
    <property type="entry name" value="Cobalamin-bd_sf"/>
</dbReference>
<dbReference type="Pfam" id="PF16554">
    <property type="entry name" value="OAM_dimer"/>
    <property type="match status" value="1"/>
</dbReference>
<dbReference type="GO" id="GO:0046983">
    <property type="term" value="F:protein dimerization activity"/>
    <property type="evidence" value="ECO:0007669"/>
    <property type="project" value="InterPro"/>
</dbReference>
<dbReference type="Gene3D" id="3.30.30.60">
    <property type="entry name" value="D-lysine 5,6-aminomutase beta subunit KamE, N-terminal domain"/>
    <property type="match status" value="1"/>
</dbReference>